<accession>A0A2K1L7F3</accession>
<keyword evidence="1" id="KW-1133">Transmembrane helix</keyword>
<reference evidence="3" key="3">
    <citation type="submission" date="2020-12" db="UniProtKB">
        <authorList>
            <consortium name="EnsemblPlants"/>
        </authorList>
    </citation>
    <scope>IDENTIFICATION</scope>
</reference>
<keyword evidence="1" id="KW-0472">Membrane</keyword>
<keyword evidence="4" id="KW-1185">Reference proteome</keyword>
<reference evidence="2 4" key="2">
    <citation type="journal article" date="2018" name="Plant J.">
        <title>The Physcomitrella patens chromosome-scale assembly reveals moss genome structure and evolution.</title>
        <authorList>
            <person name="Lang D."/>
            <person name="Ullrich K.K."/>
            <person name="Murat F."/>
            <person name="Fuchs J."/>
            <person name="Jenkins J."/>
            <person name="Haas F.B."/>
            <person name="Piednoel M."/>
            <person name="Gundlach H."/>
            <person name="Van Bel M."/>
            <person name="Meyberg R."/>
            <person name="Vives C."/>
            <person name="Morata J."/>
            <person name="Symeonidi A."/>
            <person name="Hiss M."/>
            <person name="Muchero W."/>
            <person name="Kamisugi Y."/>
            <person name="Saleh O."/>
            <person name="Blanc G."/>
            <person name="Decker E.L."/>
            <person name="van Gessel N."/>
            <person name="Grimwood J."/>
            <person name="Hayes R.D."/>
            <person name="Graham S.W."/>
            <person name="Gunter L.E."/>
            <person name="McDaniel S.F."/>
            <person name="Hoernstein S.N.W."/>
            <person name="Larsson A."/>
            <person name="Li F.W."/>
            <person name="Perroud P.F."/>
            <person name="Phillips J."/>
            <person name="Ranjan P."/>
            <person name="Rokshar D.S."/>
            <person name="Rothfels C.J."/>
            <person name="Schneider L."/>
            <person name="Shu S."/>
            <person name="Stevenson D.W."/>
            <person name="Thummler F."/>
            <person name="Tillich M."/>
            <person name="Villarreal Aguilar J.C."/>
            <person name="Widiez T."/>
            <person name="Wong G.K."/>
            <person name="Wymore A."/>
            <person name="Zhang Y."/>
            <person name="Zimmer A.D."/>
            <person name="Quatrano R.S."/>
            <person name="Mayer K.F.X."/>
            <person name="Goodstein D."/>
            <person name="Casacuberta J.M."/>
            <person name="Vandepoele K."/>
            <person name="Reski R."/>
            <person name="Cuming A.C."/>
            <person name="Tuskan G.A."/>
            <person name="Maumus F."/>
            <person name="Salse J."/>
            <person name="Schmutz J."/>
            <person name="Rensing S.A."/>
        </authorList>
    </citation>
    <scope>NUCLEOTIDE SEQUENCE [LARGE SCALE GENOMIC DNA]</scope>
    <source>
        <strain evidence="3 4">cv. Gransden 2004</strain>
    </source>
</reference>
<dbReference type="Proteomes" id="UP000006727">
    <property type="component" value="Chromosome 1"/>
</dbReference>
<organism evidence="2">
    <name type="scientific">Physcomitrium patens</name>
    <name type="common">Spreading-leaved earth moss</name>
    <name type="synonym">Physcomitrella patens</name>
    <dbReference type="NCBI Taxonomy" id="3218"/>
    <lineage>
        <taxon>Eukaryota</taxon>
        <taxon>Viridiplantae</taxon>
        <taxon>Streptophyta</taxon>
        <taxon>Embryophyta</taxon>
        <taxon>Bryophyta</taxon>
        <taxon>Bryophytina</taxon>
        <taxon>Bryopsida</taxon>
        <taxon>Funariidae</taxon>
        <taxon>Funariales</taxon>
        <taxon>Funariaceae</taxon>
        <taxon>Physcomitrium</taxon>
    </lineage>
</organism>
<sequence length="88" mass="10630">MLVHWLFDFLQHGFRFFKNKNKNRGINIIAVVFNHWLCFIDLIINSRLKFVSRPKTCIKSEKEQRLIDESFSCKPEVDLLKKNNLEFE</sequence>
<name>A0A2K1L7F3_PHYPA</name>
<evidence type="ECO:0000313" key="3">
    <source>
        <dbReference type="EnsemblPlants" id="PAC:32971814.CDS.1"/>
    </source>
</evidence>
<feature type="transmembrane region" description="Helical" evidence="1">
    <location>
        <begin position="25"/>
        <end position="44"/>
    </location>
</feature>
<dbReference type="Gramene" id="Pp3c1_8199V3.1">
    <property type="protein sequence ID" value="PAC:32971814.CDS.1"/>
    <property type="gene ID" value="Pp3c1_8199"/>
</dbReference>
<protein>
    <submittedName>
        <fullName evidence="2 3">Uncharacterized protein</fullName>
    </submittedName>
</protein>
<reference evidence="2 4" key="1">
    <citation type="journal article" date="2008" name="Science">
        <title>The Physcomitrella genome reveals evolutionary insights into the conquest of land by plants.</title>
        <authorList>
            <person name="Rensing S."/>
            <person name="Lang D."/>
            <person name="Zimmer A."/>
            <person name="Terry A."/>
            <person name="Salamov A."/>
            <person name="Shapiro H."/>
            <person name="Nishiyama T."/>
            <person name="Perroud P.-F."/>
            <person name="Lindquist E."/>
            <person name="Kamisugi Y."/>
            <person name="Tanahashi T."/>
            <person name="Sakakibara K."/>
            <person name="Fujita T."/>
            <person name="Oishi K."/>
            <person name="Shin-I T."/>
            <person name="Kuroki Y."/>
            <person name="Toyoda A."/>
            <person name="Suzuki Y."/>
            <person name="Hashimoto A."/>
            <person name="Yamaguchi K."/>
            <person name="Sugano A."/>
            <person name="Kohara Y."/>
            <person name="Fujiyama A."/>
            <person name="Anterola A."/>
            <person name="Aoki S."/>
            <person name="Ashton N."/>
            <person name="Barbazuk W.B."/>
            <person name="Barker E."/>
            <person name="Bennetzen J."/>
            <person name="Bezanilla M."/>
            <person name="Blankenship R."/>
            <person name="Cho S.H."/>
            <person name="Dutcher S."/>
            <person name="Estelle M."/>
            <person name="Fawcett J.A."/>
            <person name="Gundlach H."/>
            <person name="Hanada K."/>
            <person name="Heyl A."/>
            <person name="Hicks K.A."/>
            <person name="Hugh J."/>
            <person name="Lohr M."/>
            <person name="Mayer K."/>
            <person name="Melkozernov A."/>
            <person name="Murata T."/>
            <person name="Nelson D."/>
            <person name="Pils B."/>
            <person name="Prigge M."/>
            <person name="Reiss B."/>
            <person name="Renner T."/>
            <person name="Rombauts S."/>
            <person name="Rushton P."/>
            <person name="Sanderfoot A."/>
            <person name="Schween G."/>
            <person name="Shiu S.-H."/>
            <person name="Stueber K."/>
            <person name="Theodoulou F.L."/>
            <person name="Tu H."/>
            <person name="Van de Peer Y."/>
            <person name="Verrier P.J."/>
            <person name="Waters E."/>
            <person name="Wood A."/>
            <person name="Yang L."/>
            <person name="Cove D."/>
            <person name="Cuming A."/>
            <person name="Hasebe M."/>
            <person name="Lucas S."/>
            <person name="Mishler D.B."/>
            <person name="Reski R."/>
            <person name="Grigoriev I."/>
            <person name="Quatrano R.S."/>
            <person name="Boore J.L."/>
        </authorList>
    </citation>
    <scope>NUCLEOTIDE SEQUENCE [LARGE SCALE GENOMIC DNA]</scope>
    <source>
        <strain evidence="3 4">cv. Gransden 2004</strain>
    </source>
</reference>
<gene>
    <name evidence="2" type="ORF">PHYPA_000377</name>
</gene>
<dbReference type="EnsemblPlants" id="Pp3c1_8199V3.1">
    <property type="protein sequence ID" value="PAC:32971814.CDS.1"/>
    <property type="gene ID" value="Pp3c1_8199"/>
</dbReference>
<keyword evidence="1" id="KW-0812">Transmembrane</keyword>
<evidence type="ECO:0000313" key="2">
    <source>
        <dbReference type="EMBL" id="PNR61953.1"/>
    </source>
</evidence>
<proteinExistence type="predicted"/>
<dbReference type="AlphaFoldDB" id="A0A2K1L7F3"/>
<evidence type="ECO:0000256" key="1">
    <source>
        <dbReference type="SAM" id="Phobius"/>
    </source>
</evidence>
<dbReference type="EMBL" id="ABEU02000001">
    <property type="protein sequence ID" value="PNR61953.1"/>
    <property type="molecule type" value="Genomic_DNA"/>
</dbReference>
<dbReference type="InParanoid" id="A0A2K1L7F3"/>
<evidence type="ECO:0000313" key="4">
    <source>
        <dbReference type="Proteomes" id="UP000006727"/>
    </source>
</evidence>